<keyword evidence="3" id="KW-1185">Reference proteome</keyword>
<keyword evidence="1" id="KW-0472">Membrane</keyword>
<comment type="caution">
    <text evidence="2">The sequence shown here is derived from an EMBL/GenBank/DDBJ whole genome shotgun (WGS) entry which is preliminary data.</text>
</comment>
<evidence type="ECO:0000256" key="1">
    <source>
        <dbReference type="SAM" id="Phobius"/>
    </source>
</evidence>
<proteinExistence type="predicted"/>
<accession>A0ABV7AAE2</accession>
<sequence>MKKEKTSKLYMLGACFGITGFLLIVFSIDLGISITENWLVAQGGSVETSAYEKREQSYTTNFLVMGSILFGLGLSTIILGFYTMLDYEE</sequence>
<reference evidence="3" key="1">
    <citation type="journal article" date="2019" name="Int. J. Syst. Evol. Microbiol.">
        <title>The Global Catalogue of Microorganisms (GCM) 10K type strain sequencing project: providing services to taxonomists for standard genome sequencing and annotation.</title>
        <authorList>
            <consortium name="The Broad Institute Genomics Platform"/>
            <consortium name="The Broad Institute Genome Sequencing Center for Infectious Disease"/>
            <person name="Wu L."/>
            <person name="Ma J."/>
        </authorList>
    </citation>
    <scope>NUCLEOTIDE SEQUENCE [LARGE SCALE GENOMIC DNA]</scope>
    <source>
        <strain evidence="3">KCTC 13193</strain>
    </source>
</reference>
<feature type="transmembrane region" description="Helical" evidence="1">
    <location>
        <begin position="62"/>
        <end position="85"/>
    </location>
</feature>
<dbReference type="RefSeq" id="WP_390307742.1">
    <property type="nucleotide sequence ID" value="NZ_JBHRRZ010000038.1"/>
</dbReference>
<keyword evidence="1" id="KW-1133">Transmembrane helix</keyword>
<gene>
    <name evidence="2" type="ORF">ACFODW_15735</name>
</gene>
<name>A0ABV7AAE2_9BACI</name>
<organism evidence="2 3">
    <name type="scientific">Virgibacillus sediminis</name>
    <dbReference type="NCBI Taxonomy" id="202260"/>
    <lineage>
        <taxon>Bacteria</taxon>
        <taxon>Bacillati</taxon>
        <taxon>Bacillota</taxon>
        <taxon>Bacilli</taxon>
        <taxon>Bacillales</taxon>
        <taxon>Bacillaceae</taxon>
        <taxon>Virgibacillus</taxon>
    </lineage>
</organism>
<evidence type="ECO:0000313" key="3">
    <source>
        <dbReference type="Proteomes" id="UP001595387"/>
    </source>
</evidence>
<evidence type="ECO:0000313" key="2">
    <source>
        <dbReference type="EMBL" id="MFC2949773.1"/>
    </source>
</evidence>
<dbReference type="EMBL" id="JBHRRZ010000038">
    <property type="protein sequence ID" value="MFC2949773.1"/>
    <property type="molecule type" value="Genomic_DNA"/>
</dbReference>
<keyword evidence="1" id="KW-0812">Transmembrane</keyword>
<dbReference type="Proteomes" id="UP001595387">
    <property type="component" value="Unassembled WGS sequence"/>
</dbReference>
<feature type="transmembrane region" description="Helical" evidence="1">
    <location>
        <begin position="9"/>
        <end position="28"/>
    </location>
</feature>
<protein>
    <submittedName>
        <fullName evidence="2">Uncharacterized protein</fullName>
    </submittedName>
</protein>